<dbReference type="RefSeq" id="WP_251810416.1">
    <property type="nucleotide sequence ID" value="NZ_CP101527.1"/>
</dbReference>
<feature type="region of interest" description="Disordered" evidence="1">
    <location>
        <begin position="1"/>
        <end position="23"/>
    </location>
</feature>
<accession>A0A9E8HSJ8</accession>
<proteinExistence type="predicted"/>
<gene>
    <name evidence="3" type="ORF">NNL22_04010</name>
</gene>
<evidence type="ECO:0000313" key="4">
    <source>
        <dbReference type="Proteomes" id="UP001164472"/>
    </source>
</evidence>
<dbReference type="InterPro" id="IPR049191">
    <property type="entry name" value="SutA_RBD"/>
</dbReference>
<evidence type="ECO:0000256" key="1">
    <source>
        <dbReference type="SAM" id="MobiDB-lite"/>
    </source>
</evidence>
<dbReference type="AlphaFoldDB" id="A0A9E8HSJ8"/>
<feature type="domain" description="Transcriptional regulator SutA RNAP-binding" evidence="2">
    <location>
        <begin position="15"/>
        <end position="47"/>
    </location>
</feature>
<name>A0A9E8HSJ8_9ALTE</name>
<dbReference type="KEGG" id="asem:NNL22_04010"/>
<evidence type="ECO:0000313" key="3">
    <source>
        <dbReference type="EMBL" id="UZW75761.1"/>
    </source>
</evidence>
<sequence length="62" mass="6411">MTAKPKTTTKKKPSAATETSQSIAEQTAAFLKSGGQIEHINTGVSGQESLSGPKHITLGNKS</sequence>
<dbReference type="Proteomes" id="UP001164472">
    <property type="component" value="Chromosome"/>
</dbReference>
<dbReference type="Pfam" id="PF20661">
    <property type="entry name" value="SutA-RBD"/>
    <property type="match status" value="1"/>
</dbReference>
<protein>
    <recommendedName>
        <fullName evidence="2">Transcriptional regulator SutA RNAP-binding domain-containing protein</fullName>
    </recommendedName>
</protein>
<organism evidence="3 4">
    <name type="scientific">Alkalimarinus sediminis</name>
    <dbReference type="NCBI Taxonomy" id="1632866"/>
    <lineage>
        <taxon>Bacteria</taxon>
        <taxon>Pseudomonadati</taxon>
        <taxon>Pseudomonadota</taxon>
        <taxon>Gammaproteobacteria</taxon>
        <taxon>Alteromonadales</taxon>
        <taxon>Alteromonadaceae</taxon>
        <taxon>Alkalimarinus</taxon>
    </lineage>
</organism>
<feature type="region of interest" description="Disordered" evidence="1">
    <location>
        <begin position="42"/>
        <end position="62"/>
    </location>
</feature>
<reference evidence="3" key="1">
    <citation type="submission" date="2022-07" db="EMBL/GenBank/DDBJ databases">
        <title>Alkalimarinus sp. nov., isolated from gut of a Alitta virens.</title>
        <authorList>
            <person name="Yang A.I."/>
            <person name="Shin N.-R."/>
        </authorList>
    </citation>
    <scope>NUCLEOTIDE SEQUENCE</scope>
    <source>
        <strain evidence="3">FA028</strain>
    </source>
</reference>
<keyword evidence="4" id="KW-1185">Reference proteome</keyword>
<evidence type="ECO:0000259" key="2">
    <source>
        <dbReference type="Pfam" id="PF20661"/>
    </source>
</evidence>
<dbReference type="EMBL" id="CP101527">
    <property type="protein sequence ID" value="UZW75761.1"/>
    <property type="molecule type" value="Genomic_DNA"/>
</dbReference>